<dbReference type="EMBL" id="LR796296">
    <property type="protein sequence ID" value="CAB4134919.1"/>
    <property type="molecule type" value="Genomic_DNA"/>
</dbReference>
<gene>
    <name evidence="1" type="ORF">UFOVP274_82</name>
</gene>
<sequence length="186" mass="20384">MFENREAWLTALVSEIRPAFEAIGFPLPALIRVTCGFPSRHARSLNRAIGEHWSPSASSDGTHEILISPVEDDPVKVAAILFHELCHAACGNTHRGDFVAAVRMLHLEGKPTSTFAGQKFHDEWSALIDSLGPYPHAALRVGADRKVQSTRMLKACCPQCGYTIRLTAKWQALGLPICPVDGNQFV</sequence>
<organism evidence="1">
    <name type="scientific">uncultured Caudovirales phage</name>
    <dbReference type="NCBI Taxonomy" id="2100421"/>
    <lineage>
        <taxon>Viruses</taxon>
        <taxon>Duplodnaviria</taxon>
        <taxon>Heunggongvirae</taxon>
        <taxon>Uroviricota</taxon>
        <taxon>Caudoviricetes</taxon>
        <taxon>Peduoviridae</taxon>
        <taxon>Maltschvirus</taxon>
        <taxon>Maltschvirus maltsch</taxon>
    </lineage>
</organism>
<accession>A0A6J5LT84</accession>
<name>A0A6J5LT84_9CAUD</name>
<proteinExistence type="predicted"/>
<reference evidence="1" key="1">
    <citation type="submission" date="2020-04" db="EMBL/GenBank/DDBJ databases">
        <authorList>
            <person name="Chiriac C."/>
            <person name="Salcher M."/>
            <person name="Ghai R."/>
            <person name="Kavagutti S V."/>
        </authorList>
    </citation>
    <scope>NUCLEOTIDE SEQUENCE</scope>
</reference>
<protein>
    <recommendedName>
        <fullName evidence="2">SprT-like</fullName>
    </recommendedName>
</protein>
<evidence type="ECO:0000313" key="1">
    <source>
        <dbReference type="EMBL" id="CAB4134919.1"/>
    </source>
</evidence>
<evidence type="ECO:0008006" key="2">
    <source>
        <dbReference type="Google" id="ProtNLM"/>
    </source>
</evidence>